<feature type="repeat" description="PPR" evidence="4">
    <location>
        <begin position="221"/>
        <end position="255"/>
    </location>
</feature>
<evidence type="ECO:0000313" key="7">
    <source>
        <dbReference type="EnsemblPlants" id="AET5Gv20774500.2"/>
    </source>
</evidence>
<dbReference type="NCBIfam" id="TIGR00756">
    <property type="entry name" value="PPR"/>
    <property type="match status" value="10"/>
</dbReference>
<evidence type="ECO:0000256" key="1">
    <source>
        <dbReference type="ARBA" id="ARBA00007626"/>
    </source>
</evidence>
<reference evidence="8" key="2">
    <citation type="journal article" date="2017" name="Nat. Plants">
        <title>The Aegilops tauschii genome reveals multiple impacts of transposons.</title>
        <authorList>
            <person name="Zhao G."/>
            <person name="Zou C."/>
            <person name="Li K."/>
            <person name="Wang K."/>
            <person name="Li T."/>
            <person name="Gao L."/>
            <person name="Zhang X."/>
            <person name="Wang H."/>
            <person name="Yang Z."/>
            <person name="Liu X."/>
            <person name="Jiang W."/>
            <person name="Mao L."/>
            <person name="Kong X."/>
            <person name="Jiao Y."/>
            <person name="Jia J."/>
        </authorList>
    </citation>
    <scope>NUCLEOTIDE SEQUENCE [LARGE SCALE GENOMIC DNA]</scope>
    <source>
        <strain evidence="8">cv. AL8/78</strain>
    </source>
</reference>
<protein>
    <recommendedName>
        <fullName evidence="6">Pentatricopeptide repeat-containing protein-mitochondrial domain-containing protein</fullName>
    </recommendedName>
</protein>
<feature type="repeat" description="PPR" evidence="4">
    <location>
        <begin position="713"/>
        <end position="747"/>
    </location>
</feature>
<feature type="repeat" description="PPR" evidence="4">
    <location>
        <begin position="368"/>
        <end position="402"/>
    </location>
</feature>
<dbReference type="Proteomes" id="UP000015105">
    <property type="component" value="Chromosome 5D"/>
</dbReference>
<reference evidence="7" key="5">
    <citation type="journal article" date="2021" name="G3 (Bethesda)">
        <title>Aegilops tauschii genome assembly Aet v5.0 features greater sequence contiguity and improved annotation.</title>
        <authorList>
            <person name="Wang L."/>
            <person name="Zhu T."/>
            <person name="Rodriguez J.C."/>
            <person name="Deal K.R."/>
            <person name="Dubcovsky J."/>
            <person name="McGuire P.E."/>
            <person name="Lux T."/>
            <person name="Spannagl M."/>
            <person name="Mayer K.F.X."/>
            <person name="Baldrich P."/>
            <person name="Meyers B.C."/>
            <person name="Huo N."/>
            <person name="Gu Y.Q."/>
            <person name="Zhou H."/>
            <person name="Devos K.M."/>
            <person name="Bennetzen J.L."/>
            <person name="Unver T."/>
            <person name="Budak H."/>
            <person name="Gulick P.J."/>
            <person name="Galiba G."/>
            <person name="Kalapos B."/>
            <person name="Nelson D.R."/>
            <person name="Li P."/>
            <person name="You F.M."/>
            <person name="Luo M.C."/>
            <person name="Dvorak J."/>
        </authorList>
    </citation>
    <scope>NUCLEOTIDE SEQUENCE [LARGE SCALE GENOMIC DNA]</scope>
    <source>
        <strain evidence="7">cv. AL8/78</strain>
    </source>
</reference>
<reference evidence="8" key="1">
    <citation type="journal article" date="2014" name="Science">
        <title>Ancient hybridizations among the ancestral genomes of bread wheat.</title>
        <authorList>
            <consortium name="International Wheat Genome Sequencing Consortium,"/>
            <person name="Marcussen T."/>
            <person name="Sandve S.R."/>
            <person name="Heier L."/>
            <person name="Spannagl M."/>
            <person name="Pfeifer M."/>
            <person name="Jakobsen K.S."/>
            <person name="Wulff B.B."/>
            <person name="Steuernagel B."/>
            <person name="Mayer K.F."/>
            <person name="Olsen O.A."/>
        </authorList>
    </citation>
    <scope>NUCLEOTIDE SEQUENCE [LARGE SCALE GENOMIC DNA]</scope>
    <source>
        <strain evidence="8">cv. AL8/78</strain>
    </source>
</reference>
<dbReference type="Pfam" id="PF13041">
    <property type="entry name" value="PPR_2"/>
    <property type="match status" value="4"/>
</dbReference>
<dbReference type="Gene3D" id="1.25.40.10">
    <property type="entry name" value="Tetratricopeptide repeat domain"/>
    <property type="match status" value="5"/>
</dbReference>
<evidence type="ECO:0000256" key="4">
    <source>
        <dbReference type="PROSITE-ProRule" id="PRU00708"/>
    </source>
</evidence>
<keyword evidence="2" id="KW-0677">Repeat</keyword>
<dbReference type="InterPro" id="IPR057027">
    <property type="entry name" value="TPR_mt"/>
</dbReference>
<dbReference type="InterPro" id="IPR011990">
    <property type="entry name" value="TPR-like_helical_dom_sf"/>
</dbReference>
<dbReference type="AlphaFoldDB" id="A0A453LHY9"/>
<proteinExistence type="inferred from homology"/>
<feature type="repeat" description="PPR" evidence="4">
    <location>
        <begin position="748"/>
        <end position="782"/>
    </location>
</feature>
<reference evidence="7" key="3">
    <citation type="journal article" date="2017" name="Nature">
        <title>Genome sequence of the progenitor of the wheat D genome Aegilops tauschii.</title>
        <authorList>
            <person name="Luo M.C."/>
            <person name="Gu Y.Q."/>
            <person name="Puiu D."/>
            <person name="Wang H."/>
            <person name="Twardziok S.O."/>
            <person name="Deal K.R."/>
            <person name="Huo N."/>
            <person name="Zhu T."/>
            <person name="Wang L."/>
            <person name="Wang Y."/>
            <person name="McGuire P.E."/>
            <person name="Liu S."/>
            <person name="Long H."/>
            <person name="Ramasamy R.K."/>
            <person name="Rodriguez J.C."/>
            <person name="Van S.L."/>
            <person name="Yuan L."/>
            <person name="Wang Z."/>
            <person name="Xia Z."/>
            <person name="Xiao L."/>
            <person name="Anderson O.D."/>
            <person name="Ouyang S."/>
            <person name="Liang Y."/>
            <person name="Zimin A.V."/>
            <person name="Pertea G."/>
            <person name="Qi P."/>
            <person name="Bennetzen J.L."/>
            <person name="Dai X."/>
            <person name="Dawson M.W."/>
            <person name="Muller H.G."/>
            <person name="Kugler K."/>
            <person name="Rivarola-Duarte L."/>
            <person name="Spannagl M."/>
            <person name="Mayer K.F.X."/>
            <person name="Lu F.H."/>
            <person name="Bevan M.W."/>
            <person name="Leroy P."/>
            <person name="Li P."/>
            <person name="You F.M."/>
            <person name="Sun Q."/>
            <person name="Liu Z."/>
            <person name="Lyons E."/>
            <person name="Wicker T."/>
            <person name="Salzberg S.L."/>
            <person name="Devos K.M."/>
            <person name="Dvorak J."/>
        </authorList>
    </citation>
    <scope>NUCLEOTIDE SEQUENCE [LARGE SCALE GENOMIC DNA]</scope>
    <source>
        <strain evidence="7">cv. AL8/78</strain>
    </source>
</reference>
<dbReference type="Pfam" id="PF23276">
    <property type="entry name" value="TPR_24"/>
    <property type="match status" value="1"/>
</dbReference>
<organism evidence="7 8">
    <name type="scientific">Aegilops tauschii subsp. strangulata</name>
    <name type="common">Goatgrass</name>
    <dbReference type="NCBI Taxonomy" id="200361"/>
    <lineage>
        <taxon>Eukaryota</taxon>
        <taxon>Viridiplantae</taxon>
        <taxon>Streptophyta</taxon>
        <taxon>Embryophyta</taxon>
        <taxon>Tracheophyta</taxon>
        <taxon>Spermatophyta</taxon>
        <taxon>Magnoliopsida</taxon>
        <taxon>Liliopsida</taxon>
        <taxon>Poales</taxon>
        <taxon>Poaceae</taxon>
        <taxon>BOP clade</taxon>
        <taxon>Pooideae</taxon>
        <taxon>Triticodae</taxon>
        <taxon>Triticeae</taxon>
        <taxon>Triticinae</taxon>
        <taxon>Aegilops</taxon>
    </lineage>
</organism>
<dbReference type="STRING" id="200361.A0A453LHY9"/>
<feature type="repeat" description="PPR" evidence="4">
    <location>
        <begin position="298"/>
        <end position="332"/>
    </location>
</feature>
<evidence type="ECO:0000256" key="3">
    <source>
        <dbReference type="ARBA" id="ARBA00022946"/>
    </source>
</evidence>
<dbReference type="Gramene" id="AET5Gv20774500.2">
    <property type="protein sequence ID" value="AET5Gv20774500.2"/>
    <property type="gene ID" value="AET5Gv20774500"/>
</dbReference>
<dbReference type="InterPro" id="IPR002885">
    <property type="entry name" value="PPR_rpt"/>
</dbReference>
<dbReference type="Pfam" id="PF01535">
    <property type="entry name" value="PPR"/>
    <property type="match status" value="3"/>
</dbReference>
<sequence>SPPPLISRYELAAFFPSTISGPKYRRNSRPAVSQGGMLSPCDRLLHRAPAPPPLNPQSSLAASVPGASRRDKGLALQSNAVSAAPARTAEACPNVVVVPPTVAGTTGQSAAAQRGKGRGRLAGYGGSIPAMLYALERVRDVGEALWPWRDTLSSRERTIILKEQKDWRRAVEIFDWFRGQRRHEVNVIHYNVVLCAVGRARRWDLVAGLWRQMHSCGVAPDNATYGTLIDVYCKGGRETAALLWLGDMCKRGLVPDEVTMSTVLHAHKKAGEYEKAELFFQRWSSESDTGLDGHLCYSLYTYNTLIDTYGKAGQLEKVSDMFNQMLREGVAPSIITFNTLIHVWGKHHKMEQVASLVRMMEEFQCLPDTRTYNTLISLYRESNEIDVAEHYFCKMKAEKLVPDVVSCRTLLYGYCTRGMVSKAEALVKEMDESGLVIDEYTQSALTRMYVNAGMLEQSWCWFERFCNQMDSECFSANIDAFGKKGYINLAEKAFMCCLERKMLSVSVCNVMIKAYGLAEKLGEACEIAAGMERYGILPDYLTYSSLIQLLSTAKLPEKALYYLRKMQAAKMPIDCVPYSVVIDSFTKNGNLHMVECLFREMVTLGVHADAYVYSILIDTYAEVGNVQQAAAFFGLVTKAGLCESASIYNSLIKLYTKAGYLAEAQKTYKLLKSLDTDTNLYASNCMIGLYSDHCMVNEARELFENLKITGSANEFSYAMMVCLYKKVARYDEAHRISKEMQALGLLTQALSYNSVIQMYVSGGKMEEAVKIFQKMLASSTPPNDVTFKALKPILVKEGVSNSEIAKLESLRRCNTQDCLNQWYRALALVVRSDGTTSRHTMGHSCTRIHSFYIDSF</sequence>
<feature type="repeat" description="PPR" evidence="4">
    <location>
        <begin position="609"/>
        <end position="643"/>
    </location>
</feature>
<dbReference type="PANTHER" id="PTHR47936:SF1">
    <property type="entry name" value="PENTATRICOPEPTIDE REPEAT-CONTAINING PROTEIN GUN1, CHLOROPLASTIC"/>
    <property type="match status" value="1"/>
</dbReference>
<keyword evidence="8" id="KW-1185">Reference proteome</keyword>
<feature type="repeat" description="PPR" evidence="4">
    <location>
        <begin position="403"/>
        <end position="437"/>
    </location>
</feature>
<dbReference type="PANTHER" id="PTHR47936">
    <property type="entry name" value="PPR_LONG DOMAIN-CONTAINING PROTEIN"/>
    <property type="match status" value="1"/>
</dbReference>
<feature type="domain" description="Pentatricopeptide repeat-containing protein-mitochondrial" evidence="6">
    <location>
        <begin position="482"/>
        <end position="599"/>
    </location>
</feature>
<accession>A0A453LHY9</accession>
<reference evidence="7" key="4">
    <citation type="submission" date="2019-03" db="UniProtKB">
        <authorList>
            <consortium name="EnsemblPlants"/>
        </authorList>
    </citation>
    <scope>IDENTIFICATION</scope>
</reference>
<evidence type="ECO:0000256" key="2">
    <source>
        <dbReference type="ARBA" id="ARBA00022737"/>
    </source>
</evidence>
<evidence type="ECO:0000313" key="8">
    <source>
        <dbReference type="Proteomes" id="UP000015105"/>
    </source>
</evidence>
<keyword evidence="3" id="KW-0809">Transit peptide</keyword>
<dbReference type="PROSITE" id="PS51375">
    <property type="entry name" value="PPR"/>
    <property type="match status" value="11"/>
</dbReference>
<feature type="repeat" description="PPR" evidence="4">
    <location>
        <begin position="504"/>
        <end position="538"/>
    </location>
</feature>
<feature type="repeat" description="PPR" evidence="4">
    <location>
        <begin position="574"/>
        <end position="608"/>
    </location>
</feature>
<evidence type="ECO:0000259" key="6">
    <source>
        <dbReference type="Pfam" id="PF23276"/>
    </source>
</evidence>
<feature type="repeat" description="PPR" evidence="4">
    <location>
        <begin position="186"/>
        <end position="220"/>
    </location>
</feature>
<feature type="repeat" description="PPR" evidence="4">
    <location>
        <begin position="333"/>
        <end position="367"/>
    </location>
</feature>
<name>A0A453LHY9_AEGTS</name>
<evidence type="ECO:0000256" key="5">
    <source>
        <dbReference type="SAM" id="MobiDB-lite"/>
    </source>
</evidence>
<comment type="similarity">
    <text evidence="1">Belongs to the PPR family. P subfamily.</text>
</comment>
<feature type="region of interest" description="Disordered" evidence="5">
    <location>
        <begin position="23"/>
        <end position="72"/>
    </location>
</feature>
<dbReference type="EnsemblPlants" id="AET5Gv20774500.2">
    <property type="protein sequence ID" value="AET5Gv20774500.2"/>
    <property type="gene ID" value="AET5Gv20774500"/>
</dbReference>